<dbReference type="EMBL" id="KZ308371">
    <property type="protein sequence ID" value="KAG8228401.1"/>
    <property type="molecule type" value="Genomic_DNA"/>
</dbReference>
<keyword evidence="3" id="KW-0012">Acyltransferase</keyword>
<dbReference type="OrthoDB" id="240216at2759"/>
<evidence type="ECO:0000259" key="4">
    <source>
        <dbReference type="Pfam" id="PF00755"/>
    </source>
</evidence>
<dbReference type="InterPro" id="IPR042231">
    <property type="entry name" value="Cho/carn_acyl_trans_2"/>
</dbReference>
<keyword evidence="6" id="KW-1185">Reference proteome</keyword>
<evidence type="ECO:0000313" key="5">
    <source>
        <dbReference type="EMBL" id="KAG8228401.1"/>
    </source>
</evidence>
<evidence type="ECO:0000313" key="6">
    <source>
        <dbReference type="Proteomes" id="UP000792457"/>
    </source>
</evidence>
<gene>
    <name evidence="5" type="ORF">J437_LFUL003874</name>
</gene>
<sequence>MTHCVRISGSMATTLLRSSLRPARTPPIMIMKHFSTQPNLPQLPVPPLQTTLEKYLRTVRPLVTNEEFNITKSLVLNFGSPGGVGEKLQSLLQKKAKETDNWLAEWWLNIAYLDYRLPVTVYSSPGLVFPLQKFSSTEDKLNYAAKMIAGALDYKQLLDRHAIPEEKLGKDPVDMSQYYKIFGTCRIPGNNRDELHFADPSNPPKHIIVSHNNHFFKVTVLKDNGEPLSWKTFLQQLREVLEQSVHPGPPIGILTSENRGTWAKAYSKLSKDPQNRDSLKTIEKSLFLICIDGPNPDLGNVNFQTEAALTTVHGNGSQGNTGNRWFDKTVQ</sequence>
<comment type="similarity">
    <text evidence="1">Belongs to the carnitine/choline acetyltransferase family.</text>
</comment>
<accession>A0A8K0K626</accession>
<evidence type="ECO:0000256" key="3">
    <source>
        <dbReference type="ARBA" id="ARBA00023315"/>
    </source>
</evidence>
<evidence type="ECO:0000256" key="2">
    <source>
        <dbReference type="ARBA" id="ARBA00022679"/>
    </source>
</evidence>
<dbReference type="PANTHER" id="PTHR22589:SF103">
    <property type="entry name" value="CARNITINE O-ACETYL-TRANSFERASE, ISOFORM A-RELATED"/>
    <property type="match status" value="1"/>
</dbReference>
<dbReference type="AlphaFoldDB" id="A0A8K0K626"/>
<feature type="non-terminal residue" evidence="5">
    <location>
        <position position="1"/>
    </location>
</feature>
<dbReference type="PANTHER" id="PTHR22589">
    <property type="entry name" value="CARNITINE O-ACYLTRANSFERASE"/>
    <property type="match status" value="1"/>
</dbReference>
<name>A0A8K0K626_LADFU</name>
<organism evidence="5 6">
    <name type="scientific">Ladona fulva</name>
    <name type="common">Scarce chaser dragonfly</name>
    <name type="synonym">Libellula fulva</name>
    <dbReference type="NCBI Taxonomy" id="123851"/>
    <lineage>
        <taxon>Eukaryota</taxon>
        <taxon>Metazoa</taxon>
        <taxon>Ecdysozoa</taxon>
        <taxon>Arthropoda</taxon>
        <taxon>Hexapoda</taxon>
        <taxon>Insecta</taxon>
        <taxon>Pterygota</taxon>
        <taxon>Palaeoptera</taxon>
        <taxon>Odonata</taxon>
        <taxon>Epiprocta</taxon>
        <taxon>Anisoptera</taxon>
        <taxon>Libelluloidea</taxon>
        <taxon>Libellulidae</taxon>
        <taxon>Ladona</taxon>
    </lineage>
</organism>
<dbReference type="GO" id="GO:0004092">
    <property type="term" value="F:carnitine O-acetyltransferase activity"/>
    <property type="evidence" value="ECO:0007669"/>
    <property type="project" value="TreeGrafter"/>
</dbReference>
<comment type="caution">
    <text evidence="5">The sequence shown here is derived from an EMBL/GenBank/DDBJ whole genome shotgun (WGS) entry which is preliminary data.</text>
</comment>
<dbReference type="InterPro" id="IPR039551">
    <property type="entry name" value="Cho/carn_acyl_trans"/>
</dbReference>
<dbReference type="Gene3D" id="3.30.559.10">
    <property type="entry name" value="Chloramphenicol acetyltransferase-like domain"/>
    <property type="match status" value="1"/>
</dbReference>
<dbReference type="InterPro" id="IPR000542">
    <property type="entry name" value="Carn_acyl_trans"/>
</dbReference>
<evidence type="ECO:0000256" key="1">
    <source>
        <dbReference type="ARBA" id="ARBA00005232"/>
    </source>
</evidence>
<dbReference type="Proteomes" id="UP000792457">
    <property type="component" value="Unassembled WGS sequence"/>
</dbReference>
<dbReference type="Gene3D" id="3.30.559.70">
    <property type="entry name" value="Choline/Carnitine o-acyltransferase, domain 2"/>
    <property type="match status" value="1"/>
</dbReference>
<dbReference type="Pfam" id="PF00755">
    <property type="entry name" value="Carn_acyltransf"/>
    <property type="match status" value="1"/>
</dbReference>
<feature type="domain" description="Choline/carnitine acyltransferase" evidence="4">
    <location>
        <begin position="43"/>
        <end position="331"/>
    </location>
</feature>
<dbReference type="InterPro" id="IPR023213">
    <property type="entry name" value="CAT-like_dom_sf"/>
</dbReference>
<proteinExistence type="inferred from homology"/>
<protein>
    <recommendedName>
        <fullName evidence="4">Choline/carnitine acyltransferase domain-containing protein</fullName>
    </recommendedName>
</protein>
<reference evidence="5" key="1">
    <citation type="submission" date="2013-04" db="EMBL/GenBank/DDBJ databases">
        <authorList>
            <person name="Qu J."/>
            <person name="Murali S.C."/>
            <person name="Bandaranaike D."/>
            <person name="Bellair M."/>
            <person name="Blankenburg K."/>
            <person name="Chao H."/>
            <person name="Dinh H."/>
            <person name="Doddapaneni H."/>
            <person name="Downs B."/>
            <person name="Dugan-Rocha S."/>
            <person name="Elkadiri S."/>
            <person name="Gnanaolivu R.D."/>
            <person name="Hernandez B."/>
            <person name="Javaid M."/>
            <person name="Jayaseelan J.C."/>
            <person name="Lee S."/>
            <person name="Li M."/>
            <person name="Ming W."/>
            <person name="Munidasa M."/>
            <person name="Muniz J."/>
            <person name="Nguyen L."/>
            <person name="Ongeri F."/>
            <person name="Osuji N."/>
            <person name="Pu L.-L."/>
            <person name="Puazo M."/>
            <person name="Qu C."/>
            <person name="Quiroz J."/>
            <person name="Raj R."/>
            <person name="Weissenberger G."/>
            <person name="Xin Y."/>
            <person name="Zou X."/>
            <person name="Han Y."/>
            <person name="Richards S."/>
            <person name="Worley K."/>
            <person name="Muzny D."/>
            <person name="Gibbs R."/>
        </authorList>
    </citation>
    <scope>NUCLEOTIDE SEQUENCE</scope>
    <source>
        <strain evidence="5">Sampled in the wild</strain>
    </source>
</reference>
<dbReference type="GO" id="GO:0019254">
    <property type="term" value="P:carnitine metabolic process, CoA-linked"/>
    <property type="evidence" value="ECO:0007669"/>
    <property type="project" value="TreeGrafter"/>
</dbReference>
<dbReference type="SUPFAM" id="SSF52777">
    <property type="entry name" value="CoA-dependent acyltransferases"/>
    <property type="match status" value="1"/>
</dbReference>
<reference evidence="5" key="2">
    <citation type="submission" date="2017-10" db="EMBL/GenBank/DDBJ databases">
        <title>Ladona fulva Genome sequencing and assembly.</title>
        <authorList>
            <person name="Murali S."/>
            <person name="Richards S."/>
            <person name="Bandaranaike D."/>
            <person name="Bellair M."/>
            <person name="Blankenburg K."/>
            <person name="Chao H."/>
            <person name="Dinh H."/>
            <person name="Doddapaneni H."/>
            <person name="Dugan-Rocha S."/>
            <person name="Elkadiri S."/>
            <person name="Gnanaolivu R."/>
            <person name="Hernandez B."/>
            <person name="Skinner E."/>
            <person name="Javaid M."/>
            <person name="Lee S."/>
            <person name="Li M."/>
            <person name="Ming W."/>
            <person name="Munidasa M."/>
            <person name="Muniz J."/>
            <person name="Nguyen L."/>
            <person name="Hughes D."/>
            <person name="Osuji N."/>
            <person name="Pu L.-L."/>
            <person name="Puazo M."/>
            <person name="Qu C."/>
            <person name="Quiroz J."/>
            <person name="Raj R."/>
            <person name="Weissenberger G."/>
            <person name="Xin Y."/>
            <person name="Zou X."/>
            <person name="Han Y."/>
            <person name="Worley K."/>
            <person name="Muzny D."/>
            <person name="Gibbs R."/>
        </authorList>
    </citation>
    <scope>NUCLEOTIDE SEQUENCE</scope>
    <source>
        <strain evidence="5">Sampled in the wild</strain>
    </source>
</reference>
<dbReference type="GO" id="GO:0005777">
    <property type="term" value="C:peroxisome"/>
    <property type="evidence" value="ECO:0007669"/>
    <property type="project" value="TreeGrafter"/>
</dbReference>
<keyword evidence="2" id="KW-0808">Transferase</keyword>